<name>A0A927M9V0_9ACTN</name>
<dbReference type="Proteomes" id="UP000649753">
    <property type="component" value="Unassembled WGS sequence"/>
</dbReference>
<gene>
    <name evidence="2" type="ORF">H4W31_006142</name>
</gene>
<keyword evidence="3" id="KW-1185">Reference proteome</keyword>
<sequence length="35" mass="3693">MTSLSTVPTPLGSKVDAFGDLMRNDQYHGSSPPVS</sequence>
<protein>
    <submittedName>
        <fullName evidence="2">Uncharacterized protein</fullName>
    </submittedName>
</protein>
<evidence type="ECO:0000256" key="1">
    <source>
        <dbReference type="SAM" id="MobiDB-lite"/>
    </source>
</evidence>
<proteinExistence type="predicted"/>
<evidence type="ECO:0000313" key="2">
    <source>
        <dbReference type="EMBL" id="MBE1490504.1"/>
    </source>
</evidence>
<accession>A0A927M9V0</accession>
<feature type="region of interest" description="Disordered" evidence="1">
    <location>
        <begin position="1"/>
        <end position="35"/>
    </location>
</feature>
<dbReference type="AlphaFoldDB" id="A0A927M9V0"/>
<organism evidence="2 3">
    <name type="scientific">Plantactinospora soyae</name>
    <dbReference type="NCBI Taxonomy" id="1544732"/>
    <lineage>
        <taxon>Bacteria</taxon>
        <taxon>Bacillati</taxon>
        <taxon>Actinomycetota</taxon>
        <taxon>Actinomycetes</taxon>
        <taxon>Micromonosporales</taxon>
        <taxon>Micromonosporaceae</taxon>
        <taxon>Plantactinospora</taxon>
    </lineage>
</organism>
<evidence type="ECO:0000313" key="3">
    <source>
        <dbReference type="Proteomes" id="UP000649753"/>
    </source>
</evidence>
<reference evidence="2" key="1">
    <citation type="submission" date="2020-10" db="EMBL/GenBank/DDBJ databases">
        <title>Sequencing the genomes of 1000 actinobacteria strains.</title>
        <authorList>
            <person name="Klenk H.-P."/>
        </authorList>
    </citation>
    <scope>NUCLEOTIDE SEQUENCE</scope>
    <source>
        <strain evidence="2">DSM 46832</strain>
    </source>
</reference>
<dbReference type="EMBL" id="JADBEB010000001">
    <property type="protein sequence ID" value="MBE1490504.1"/>
    <property type="molecule type" value="Genomic_DNA"/>
</dbReference>
<comment type="caution">
    <text evidence="2">The sequence shown here is derived from an EMBL/GenBank/DDBJ whole genome shotgun (WGS) entry which is preliminary data.</text>
</comment>